<dbReference type="OrthoDB" id="2641038at2"/>
<reference evidence="2" key="1">
    <citation type="submission" date="2018-02" db="EMBL/GenBank/DDBJ databases">
        <title>Genome sequence of Desulfocucumis palustris strain NAW-5.</title>
        <authorList>
            <person name="Watanabe M."/>
            <person name="Kojima H."/>
            <person name="Fukui M."/>
        </authorList>
    </citation>
    <scope>NUCLEOTIDE SEQUENCE [LARGE SCALE GENOMIC DNA]</scope>
    <source>
        <strain evidence="2">NAW-5</strain>
    </source>
</reference>
<sequence>MSDLTLDTQSYSLSDLDRKYGNFQVPGFEIVLEGSNLSREGVGISSITVDTSVEKADSFSFTVSNAFDETNRTFNWLDKYFLVGKYLKINMGYMDKLVTVFDGLTTSVKFDFNPEESPKVIVSGMDRTFLLMKGIKSRSFNDKKHSDVVSTIAGEHGLSVGKVDDTSVQYKIIEQSRSTDYQFVSWMARENNYEFFVVGKKLYFRKYTGSTPVATLEWGKNLRSLSVEIDIADQIGAVEVRGWDVAQKKEIVGQSGSVSKLGSGSATGPDAIKKLCGSGSKEYEYDGTVPSAAAAQQKATAILNQRAMKLVSGSGEMMGTPEVRAGRFIKVAQLGSKLSNNYYLTSVSHVIDESGYITSFTIGGNAF</sequence>
<proteinExistence type="predicted"/>
<dbReference type="Pfam" id="PF05954">
    <property type="entry name" value="Phage_GPD"/>
    <property type="match status" value="1"/>
</dbReference>
<protein>
    <submittedName>
        <fullName evidence="1">Phage protein D</fullName>
    </submittedName>
</protein>
<dbReference type="EMBL" id="BFAV01000150">
    <property type="protein sequence ID" value="GBF34822.1"/>
    <property type="molecule type" value="Genomic_DNA"/>
</dbReference>
<dbReference type="RefSeq" id="WP_104372990.1">
    <property type="nucleotide sequence ID" value="NZ_BFAV01000150.1"/>
</dbReference>
<keyword evidence="2" id="KW-1185">Reference proteome</keyword>
<dbReference type="Proteomes" id="UP000239549">
    <property type="component" value="Unassembled WGS sequence"/>
</dbReference>
<dbReference type="AlphaFoldDB" id="A0A2L2XFB4"/>
<dbReference type="SUPFAM" id="SSF69279">
    <property type="entry name" value="Phage tail proteins"/>
    <property type="match status" value="1"/>
</dbReference>
<comment type="caution">
    <text evidence="1">The sequence shown here is derived from an EMBL/GenBank/DDBJ whole genome shotgun (WGS) entry which is preliminary data.</text>
</comment>
<name>A0A2L2XFB4_9FIRM</name>
<organism evidence="1 2">
    <name type="scientific">Desulfocucumis palustris</name>
    <dbReference type="NCBI Taxonomy" id="1898651"/>
    <lineage>
        <taxon>Bacteria</taxon>
        <taxon>Bacillati</taxon>
        <taxon>Bacillota</taxon>
        <taxon>Clostridia</taxon>
        <taxon>Eubacteriales</taxon>
        <taxon>Desulfocucumaceae</taxon>
        <taxon>Desulfocucumis</taxon>
    </lineage>
</organism>
<evidence type="ECO:0000313" key="2">
    <source>
        <dbReference type="Proteomes" id="UP000239549"/>
    </source>
</evidence>
<accession>A0A2L2XFB4</accession>
<gene>
    <name evidence="1" type="ORF">DCCM_3942</name>
</gene>
<evidence type="ECO:0000313" key="1">
    <source>
        <dbReference type="EMBL" id="GBF34822.1"/>
    </source>
</evidence>